<evidence type="ECO:0000256" key="3">
    <source>
        <dbReference type="ARBA" id="ARBA00022475"/>
    </source>
</evidence>
<dbReference type="PANTHER" id="PTHR33452:SF1">
    <property type="entry name" value="INNER MEMBRANE PROTEIN YPHA-RELATED"/>
    <property type="match status" value="1"/>
</dbReference>
<comment type="similarity">
    <text evidence="2">Belongs to the DoxX family.</text>
</comment>
<evidence type="ECO:0000313" key="8">
    <source>
        <dbReference type="EMBL" id="EAR22055.1"/>
    </source>
</evidence>
<evidence type="ECO:0000256" key="1">
    <source>
        <dbReference type="ARBA" id="ARBA00004651"/>
    </source>
</evidence>
<comment type="caution">
    <text evidence="8">The sequence shown here is derived from an EMBL/GenBank/DDBJ whole genome shotgun (WGS) entry which is preliminary data.</text>
</comment>
<reference evidence="8 9" key="1">
    <citation type="submission" date="2006-02" db="EMBL/GenBank/DDBJ databases">
        <authorList>
            <person name="Waterbury J."/>
            <person name="Ferriera S."/>
            <person name="Johnson J."/>
            <person name="Kravitz S."/>
            <person name="Halpern A."/>
            <person name="Remington K."/>
            <person name="Beeson K."/>
            <person name="Tran B."/>
            <person name="Rogers Y.-H."/>
            <person name="Friedman R."/>
            <person name="Venter J.C."/>
        </authorList>
    </citation>
    <scope>NUCLEOTIDE SEQUENCE [LARGE SCALE GENOMIC DNA]</scope>
    <source>
        <strain evidence="8 9">Nb-231</strain>
    </source>
</reference>
<keyword evidence="6 7" id="KW-0472">Membrane</keyword>
<evidence type="ECO:0000256" key="7">
    <source>
        <dbReference type="SAM" id="Phobius"/>
    </source>
</evidence>
<dbReference type="Pfam" id="PF07681">
    <property type="entry name" value="DoxX"/>
    <property type="match status" value="1"/>
</dbReference>
<protein>
    <recommendedName>
        <fullName evidence="10">GntR family transcriptional regulator</fullName>
    </recommendedName>
</protein>
<dbReference type="STRING" id="314278.NB231_04080"/>
<evidence type="ECO:0000256" key="4">
    <source>
        <dbReference type="ARBA" id="ARBA00022692"/>
    </source>
</evidence>
<dbReference type="EMBL" id="AAOF01000004">
    <property type="protein sequence ID" value="EAR22055.1"/>
    <property type="molecule type" value="Genomic_DNA"/>
</dbReference>
<dbReference type="GO" id="GO:0005886">
    <property type="term" value="C:plasma membrane"/>
    <property type="evidence" value="ECO:0007669"/>
    <property type="project" value="UniProtKB-SubCell"/>
</dbReference>
<evidence type="ECO:0000256" key="6">
    <source>
        <dbReference type="ARBA" id="ARBA00023136"/>
    </source>
</evidence>
<evidence type="ECO:0008006" key="10">
    <source>
        <dbReference type="Google" id="ProtNLM"/>
    </source>
</evidence>
<evidence type="ECO:0000256" key="2">
    <source>
        <dbReference type="ARBA" id="ARBA00006679"/>
    </source>
</evidence>
<dbReference type="PANTHER" id="PTHR33452">
    <property type="entry name" value="OXIDOREDUCTASE CATD-RELATED"/>
    <property type="match status" value="1"/>
</dbReference>
<feature type="transmembrane region" description="Helical" evidence="7">
    <location>
        <begin position="33"/>
        <end position="55"/>
    </location>
</feature>
<proteinExistence type="inferred from homology"/>
<dbReference type="RefSeq" id="WP_004999961.1">
    <property type="nucleotide sequence ID" value="NZ_CH672427.1"/>
</dbReference>
<dbReference type="OrthoDB" id="280866at2"/>
<keyword evidence="9" id="KW-1185">Reference proteome</keyword>
<name>A4BPQ0_9GAMM</name>
<dbReference type="eggNOG" id="COG2259">
    <property type="taxonomic scope" value="Bacteria"/>
</dbReference>
<evidence type="ECO:0000313" key="9">
    <source>
        <dbReference type="Proteomes" id="UP000003374"/>
    </source>
</evidence>
<comment type="subcellular location">
    <subcellularLocation>
        <location evidence="1">Cell membrane</location>
        <topology evidence="1">Multi-pass membrane protein</topology>
    </subcellularLocation>
</comment>
<dbReference type="InterPro" id="IPR032808">
    <property type="entry name" value="DoxX"/>
</dbReference>
<keyword evidence="3" id="KW-1003">Cell membrane</keyword>
<feature type="transmembrane region" description="Helical" evidence="7">
    <location>
        <begin position="97"/>
        <end position="116"/>
    </location>
</feature>
<feature type="transmembrane region" description="Helical" evidence="7">
    <location>
        <begin position="62"/>
        <end position="85"/>
    </location>
</feature>
<keyword evidence="5 7" id="KW-1133">Transmembrane helix</keyword>
<gene>
    <name evidence="8" type="ORF">NB231_04080</name>
</gene>
<accession>A4BPQ0</accession>
<dbReference type="AlphaFoldDB" id="A4BPQ0"/>
<keyword evidence="4 7" id="KW-0812">Transmembrane</keyword>
<dbReference type="HOGENOM" id="CLU_058421_6_3_6"/>
<evidence type="ECO:0000256" key="5">
    <source>
        <dbReference type="ARBA" id="ARBA00022989"/>
    </source>
</evidence>
<feature type="non-terminal residue" evidence="8">
    <location>
        <position position="1"/>
    </location>
</feature>
<dbReference type="InterPro" id="IPR051907">
    <property type="entry name" value="DoxX-like_oxidoreductase"/>
</dbReference>
<organism evidence="8 9">
    <name type="scientific">Nitrococcus mobilis Nb-231</name>
    <dbReference type="NCBI Taxonomy" id="314278"/>
    <lineage>
        <taxon>Bacteria</taxon>
        <taxon>Pseudomonadati</taxon>
        <taxon>Pseudomonadota</taxon>
        <taxon>Gammaproteobacteria</taxon>
        <taxon>Chromatiales</taxon>
        <taxon>Ectothiorhodospiraceae</taxon>
        <taxon>Nitrococcus</taxon>
    </lineage>
</organism>
<sequence>ILRVTLGLLVLLHGIHKLLNGVGGVEGMVVNAGLPWILAYGVFLGEIVGPILLIIGWYARIGALLIVMNMIFAFALAHMNMLFQLNAQGGWVLELQGMYLFTAITLALIGPGRLSINDR</sequence>
<dbReference type="Proteomes" id="UP000003374">
    <property type="component" value="Unassembled WGS sequence"/>
</dbReference>